<protein>
    <submittedName>
        <fullName evidence="1">Uncharacterized protein</fullName>
    </submittedName>
</protein>
<gene>
    <name evidence="1" type="ORF">CES86_3822</name>
</gene>
<evidence type="ECO:0000313" key="1">
    <source>
        <dbReference type="EMBL" id="OYR26354.1"/>
    </source>
</evidence>
<accession>A0A256GGS5</accession>
<proteinExistence type="predicted"/>
<comment type="caution">
    <text evidence="1">The sequence shown here is derived from an EMBL/GenBank/DDBJ whole genome shotgun (WGS) entry which is preliminary data.</text>
</comment>
<dbReference type="Proteomes" id="UP000216363">
    <property type="component" value="Unassembled WGS sequence"/>
</dbReference>
<dbReference type="EMBL" id="NNRN01000055">
    <property type="protein sequence ID" value="OYR26354.1"/>
    <property type="molecule type" value="Genomic_DNA"/>
</dbReference>
<sequence>MKRYGFVPNRIILDKLRSHDAAKADRTTIILKLSTVESAGCIV</sequence>
<organism evidence="1 2">
    <name type="scientific">Brucella lupini</name>
    <dbReference type="NCBI Taxonomy" id="255457"/>
    <lineage>
        <taxon>Bacteria</taxon>
        <taxon>Pseudomonadati</taxon>
        <taxon>Pseudomonadota</taxon>
        <taxon>Alphaproteobacteria</taxon>
        <taxon>Hyphomicrobiales</taxon>
        <taxon>Brucellaceae</taxon>
        <taxon>Brucella/Ochrobactrum group</taxon>
        <taxon>Brucella</taxon>
    </lineage>
</organism>
<dbReference type="AlphaFoldDB" id="A0A256GGS5"/>
<reference evidence="1 2" key="1">
    <citation type="submission" date="2017-07" db="EMBL/GenBank/DDBJ databases">
        <title>Draft genome of Ochrobactrum lupini type strain LUP21.</title>
        <authorList>
            <person name="Krzyzanowska D.M."/>
            <person name="Jafra S."/>
        </authorList>
    </citation>
    <scope>NUCLEOTIDE SEQUENCE [LARGE SCALE GENOMIC DNA]</scope>
    <source>
        <strain evidence="1 2">LUP21</strain>
    </source>
</reference>
<evidence type="ECO:0000313" key="2">
    <source>
        <dbReference type="Proteomes" id="UP000216363"/>
    </source>
</evidence>
<name>A0A256GGS5_9HYPH</name>